<name>A0A0F9KRS0_9ZZZZ</name>
<sequence>MKEPVDHIERPRLPWRNVDEPAVTECGYDASKVNTLTRDEFFARLKDLGKQRTAMLTCMTCVDTARRWPIWEDEPRKALEREINWECGWRRRKNGHRLKDELLAIEALIAAHREEFNELLEARRQRQEWLDRKNRQVTS</sequence>
<dbReference type="AlphaFoldDB" id="A0A0F9KRS0"/>
<evidence type="ECO:0000313" key="1">
    <source>
        <dbReference type="EMBL" id="KKM84934.1"/>
    </source>
</evidence>
<accession>A0A0F9KRS0</accession>
<organism evidence="1">
    <name type="scientific">marine sediment metagenome</name>
    <dbReference type="NCBI Taxonomy" id="412755"/>
    <lineage>
        <taxon>unclassified sequences</taxon>
        <taxon>metagenomes</taxon>
        <taxon>ecological metagenomes</taxon>
    </lineage>
</organism>
<gene>
    <name evidence="1" type="ORF">LCGC14_1294110</name>
</gene>
<dbReference type="EMBL" id="LAZR01007490">
    <property type="protein sequence ID" value="KKM84934.1"/>
    <property type="molecule type" value="Genomic_DNA"/>
</dbReference>
<comment type="caution">
    <text evidence="1">The sequence shown here is derived from an EMBL/GenBank/DDBJ whole genome shotgun (WGS) entry which is preliminary data.</text>
</comment>
<reference evidence="1" key="1">
    <citation type="journal article" date="2015" name="Nature">
        <title>Complex archaea that bridge the gap between prokaryotes and eukaryotes.</title>
        <authorList>
            <person name="Spang A."/>
            <person name="Saw J.H."/>
            <person name="Jorgensen S.L."/>
            <person name="Zaremba-Niedzwiedzka K."/>
            <person name="Martijn J."/>
            <person name="Lind A.E."/>
            <person name="van Eijk R."/>
            <person name="Schleper C."/>
            <person name="Guy L."/>
            <person name="Ettema T.J."/>
        </authorList>
    </citation>
    <scope>NUCLEOTIDE SEQUENCE</scope>
</reference>
<protein>
    <submittedName>
        <fullName evidence="1">Uncharacterized protein</fullName>
    </submittedName>
</protein>
<proteinExistence type="predicted"/>